<comment type="caution">
    <text evidence="2">The sequence shown here is derived from an EMBL/GenBank/DDBJ whole genome shotgun (WGS) entry which is preliminary data.</text>
</comment>
<dbReference type="Pfam" id="PF04397">
    <property type="entry name" value="LytTR"/>
    <property type="match status" value="1"/>
</dbReference>
<reference evidence="3" key="1">
    <citation type="journal article" date="2019" name="Int. J. Syst. Evol. Microbiol.">
        <title>The Global Catalogue of Microorganisms (GCM) 10K type strain sequencing project: providing services to taxonomists for standard genome sequencing and annotation.</title>
        <authorList>
            <consortium name="The Broad Institute Genomics Platform"/>
            <consortium name="The Broad Institute Genome Sequencing Center for Infectious Disease"/>
            <person name="Wu L."/>
            <person name="Ma J."/>
        </authorList>
    </citation>
    <scope>NUCLEOTIDE SEQUENCE [LARGE SCALE GENOMIC DNA]</scope>
    <source>
        <strain evidence="3">CECT 8010</strain>
    </source>
</reference>
<protein>
    <submittedName>
        <fullName evidence="2">LytR/AlgR family response regulator transcription factor</fullName>
    </submittedName>
</protein>
<dbReference type="PROSITE" id="PS50930">
    <property type="entry name" value="HTH_LYTTR"/>
    <property type="match status" value="1"/>
</dbReference>
<name>A0ABV8PZE4_9BACT</name>
<proteinExistence type="predicted"/>
<evidence type="ECO:0000259" key="1">
    <source>
        <dbReference type="PROSITE" id="PS50930"/>
    </source>
</evidence>
<dbReference type="EMBL" id="JBHSDC010000019">
    <property type="protein sequence ID" value="MFC4232195.1"/>
    <property type="molecule type" value="Genomic_DNA"/>
</dbReference>
<evidence type="ECO:0000313" key="3">
    <source>
        <dbReference type="Proteomes" id="UP001595906"/>
    </source>
</evidence>
<dbReference type="SMART" id="SM00850">
    <property type="entry name" value="LytTR"/>
    <property type="match status" value="1"/>
</dbReference>
<dbReference type="Gene3D" id="2.40.50.1020">
    <property type="entry name" value="LytTr DNA-binding domain"/>
    <property type="match status" value="1"/>
</dbReference>
<organism evidence="2 3">
    <name type="scientific">Parasediminibacterium paludis</name>
    <dbReference type="NCBI Taxonomy" id="908966"/>
    <lineage>
        <taxon>Bacteria</taxon>
        <taxon>Pseudomonadati</taxon>
        <taxon>Bacteroidota</taxon>
        <taxon>Chitinophagia</taxon>
        <taxon>Chitinophagales</taxon>
        <taxon>Chitinophagaceae</taxon>
        <taxon>Parasediminibacterium</taxon>
    </lineage>
</organism>
<sequence>MNVDKITYLFIKSDYKLIKINLSDILYLSGLKDYTQIYLKGKASPLTTLQNLKEFESKLPPDDFVRVHRSYIIAMSQVDYISRNEININGNHIPIGNSFRAALDEVIQKHS</sequence>
<dbReference type="InterPro" id="IPR007492">
    <property type="entry name" value="LytTR_DNA-bd_dom"/>
</dbReference>
<keyword evidence="3" id="KW-1185">Reference proteome</keyword>
<feature type="domain" description="HTH LytTR-type" evidence="1">
    <location>
        <begin position="9"/>
        <end position="109"/>
    </location>
</feature>
<dbReference type="InterPro" id="IPR046947">
    <property type="entry name" value="LytR-like"/>
</dbReference>
<gene>
    <name evidence="2" type="ORF">ACFOW1_09855</name>
</gene>
<dbReference type="Proteomes" id="UP001595906">
    <property type="component" value="Unassembled WGS sequence"/>
</dbReference>
<accession>A0ABV8PZE4</accession>
<evidence type="ECO:0000313" key="2">
    <source>
        <dbReference type="EMBL" id="MFC4232195.1"/>
    </source>
</evidence>
<dbReference type="PANTHER" id="PTHR37299">
    <property type="entry name" value="TRANSCRIPTIONAL REGULATOR-RELATED"/>
    <property type="match status" value="1"/>
</dbReference>
<dbReference type="RefSeq" id="WP_379013957.1">
    <property type="nucleotide sequence ID" value="NZ_JBHSDC010000019.1"/>
</dbReference>
<dbReference type="PANTHER" id="PTHR37299:SF1">
    <property type="entry name" value="STAGE 0 SPORULATION PROTEIN A HOMOLOG"/>
    <property type="match status" value="1"/>
</dbReference>